<organism evidence="2 3">
    <name type="scientific">Ricinus communis</name>
    <name type="common">Castor bean</name>
    <dbReference type="NCBI Taxonomy" id="3988"/>
    <lineage>
        <taxon>Eukaryota</taxon>
        <taxon>Viridiplantae</taxon>
        <taxon>Streptophyta</taxon>
        <taxon>Embryophyta</taxon>
        <taxon>Tracheophyta</taxon>
        <taxon>Spermatophyta</taxon>
        <taxon>Magnoliopsida</taxon>
        <taxon>eudicotyledons</taxon>
        <taxon>Gunneridae</taxon>
        <taxon>Pentapetalae</taxon>
        <taxon>rosids</taxon>
        <taxon>fabids</taxon>
        <taxon>Malpighiales</taxon>
        <taxon>Euphorbiaceae</taxon>
        <taxon>Acalyphoideae</taxon>
        <taxon>Acalypheae</taxon>
        <taxon>Ricinus</taxon>
    </lineage>
</organism>
<sequence>MIHERVMRRKNQAAAIGQDAPELRKRPRPIAQQESRPPFQAMPREFEQARARIDTGQDRSPIDESGSMSPASTTRIENAKSGNVAGERENCRPLVIGIPGIVLVVGLIGGCERIIVILRHCPSLPENGTHSSTLNG</sequence>
<dbReference type="InParanoid" id="B9TIV1"/>
<protein>
    <submittedName>
        <fullName evidence="2">Uncharacterized protein</fullName>
    </submittedName>
</protein>
<dbReference type="Proteomes" id="UP000008311">
    <property type="component" value="Unassembled WGS sequence"/>
</dbReference>
<keyword evidence="3" id="KW-1185">Reference proteome</keyword>
<proteinExistence type="predicted"/>
<feature type="compositionally biased region" description="Basic and acidic residues" evidence="1">
    <location>
        <begin position="44"/>
        <end position="62"/>
    </location>
</feature>
<evidence type="ECO:0000313" key="3">
    <source>
        <dbReference type="Proteomes" id="UP000008311"/>
    </source>
</evidence>
<feature type="region of interest" description="Disordered" evidence="1">
    <location>
        <begin position="1"/>
        <end position="84"/>
    </location>
</feature>
<dbReference type="AlphaFoldDB" id="B9TIV1"/>
<reference evidence="3" key="1">
    <citation type="journal article" date="2010" name="Nat. Biotechnol.">
        <title>Draft genome sequence of the oilseed species Ricinus communis.</title>
        <authorList>
            <person name="Chan A.P."/>
            <person name="Crabtree J."/>
            <person name="Zhao Q."/>
            <person name="Lorenzi H."/>
            <person name="Orvis J."/>
            <person name="Puiu D."/>
            <person name="Melake-Berhan A."/>
            <person name="Jones K.M."/>
            <person name="Redman J."/>
            <person name="Chen G."/>
            <person name="Cahoon E.B."/>
            <person name="Gedil M."/>
            <person name="Stanke M."/>
            <person name="Haas B.J."/>
            <person name="Wortman J.R."/>
            <person name="Fraser-Liggett C.M."/>
            <person name="Ravel J."/>
            <person name="Rabinowicz P.D."/>
        </authorList>
    </citation>
    <scope>NUCLEOTIDE SEQUENCE [LARGE SCALE GENOMIC DNA]</scope>
    <source>
        <strain evidence="3">cv. Hale</strain>
    </source>
</reference>
<feature type="compositionally biased region" description="Basic residues" evidence="1">
    <location>
        <begin position="1"/>
        <end position="11"/>
    </location>
</feature>
<feature type="compositionally biased region" description="Polar residues" evidence="1">
    <location>
        <begin position="66"/>
        <end position="76"/>
    </location>
</feature>
<gene>
    <name evidence="2" type="ORF">RCOM_1815420</name>
</gene>
<accession>B9TIV1</accession>
<evidence type="ECO:0000313" key="2">
    <source>
        <dbReference type="EMBL" id="EEF24214.1"/>
    </source>
</evidence>
<evidence type="ECO:0000256" key="1">
    <source>
        <dbReference type="SAM" id="MobiDB-lite"/>
    </source>
</evidence>
<name>B9TIV1_RICCO</name>
<dbReference type="EMBL" id="EQ983022">
    <property type="protein sequence ID" value="EEF24214.1"/>
    <property type="molecule type" value="Genomic_DNA"/>
</dbReference>